<dbReference type="SUPFAM" id="SSF50346">
    <property type="entry name" value="PRC-barrel domain"/>
    <property type="match status" value="2"/>
</dbReference>
<dbReference type="AlphaFoldDB" id="A0A3S0A6Q8"/>
<feature type="domain" description="PRC-barrel" evidence="2">
    <location>
        <begin position="233"/>
        <end position="312"/>
    </location>
</feature>
<dbReference type="RefSeq" id="WP_126701249.1">
    <property type="nucleotide sequence ID" value="NZ_RWKW01000068.1"/>
</dbReference>
<accession>A0A3S0A6Q8</accession>
<dbReference type="EMBL" id="RWKW01000068">
    <property type="protein sequence ID" value="RST85096.1"/>
    <property type="molecule type" value="Genomic_DNA"/>
</dbReference>
<feature type="signal peptide" evidence="1">
    <location>
        <begin position="1"/>
        <end position="21"/>
    </location>
</feature>
<dbReference type="InterPro" id="IPR027275">
    <property type="entry name" value="PRC-brl_dom"/>
</dbReference>
<organism evidence="3 4">
    <name type="scientific">Aquibium carbonis</name>
    <dbReference type="NCBI Taxonomy" id="2495581"/>
    <lineage>
        <taxon>Bacteria</taxon>
        <taxon>Pseudomonadati</taxon>
        <taxon>Pseudomonadota</taxon>
        <taxon>Alphaproteobacteria</taxon>
        <taxon>Hyphomicrobiales</taxon>
        <taxon>Phyllobacteriaceae</taxon>
        <taxon>Aquibium</taxon>
    </lineage>
</organism>
<dbReference type="InterPro" id="IPR011033">
    <property type="entry name" value="PRC_barrel-like_sf"/>
</dbReference>
<reference evidence="3 4" key="1">
    <citation type="submission" date="2018-12" db="EMBL/GenBank/DDBJ databases">
        <title>Mesorhizobium carbonis sp. nov., isolated from coal mine water.</title>
        <authorList>
            <person name="Xin W."/>
            <person name="Xu Z."/>
            <person name="Xiang F."/>
            <person name="Zhang J."/>
            <person name="Xi L."/>
            <person name="Liu J."/>
        </authorList>
    </citation>
    <scope>NUCLEOTIDE SEQUENCE [LARGE SCALE GENOMIC DNA]</scope>
    <source>
        <strain evidence="3 4">B2.3</strain>
    </source>
</reference>
<dbReference type="OrthoDB" id="7876889at2"/>
<keyword evidence="4" id="KW-1185">Reference proteome</keyword>
<evidence type="ECO:0000259" key="2">
    <source>
        <dbReference type="Pfam" id="PF05239"/>
    </source>
</evidence>
<name>A0A3S0A6Q8_9HYPH</name>
<dbReference type="PANTHER" id="PTHR36505">
    <property type="entry name" value="BLR1072 PROTEIN"/>
    <property type="match status" value="1"/>
</dbReference>
<feature type="domain" description="PRC-barrel" evidence="2">
    <location>
        <begin position="61"/>
        <end position="137"/>
    </location>
</feature>
<sequence>MIRKLLATTAVATLISTGAMAQTTTVPAENAQPGVTVQDPAMQNQAATQNQMVVQAAGNLASNIIGETVYNSAADGAESIGEVNDIVIGADGNIEALIIGVGGFLGIGQKDVAIEYDLAEWVERDGDRWIVVPTTTDALKAQPDFDRLAYQPTPAGTVVGETRPATAQDLAVAPADGTAAAPATDGQATTMAPADGTTAAPATDGQAMAPAAGTDDTRTAAIDRSTLQPLAAEELTADNLIGTTVYGVNDENVGEVGDLVLSQDGQIDAVLLDVGGFLGIGEKEVAIGMDRLEFMRDENGNRYLYTPFTQEQLEAQPEYDEATYANGRDQMRMVVPN</sequence>
<evidence type="ECO:0000313" key="3">
    <source>
        <dbReference type="EMBL" id="RST85096.1"/>
    </source>
</evidence>
<dbReference type="Pfam" id="PF05239">
    <property type="entry name" value="PRC"/>
    <property type="match status" value="2"/>
</dbReference>
<dbReference type="Proteomes" id="UP000278398">
    <property type="component" value="Unassembled WGS sequence"/>
</dbReference>
<dbReference type="Gene3D" id="2.30.30.240">
    <property type="entry name" value="PRC-barrel domain"/>
    <property type="match status" value="2"/>
</dbReference>
<keyword evidence="1" id="KW-0732">Signal</keyword>
<proteinExistence type="predicted"/>
<protein>
    <submittedName>
        <fullName evidence="3">PRC-barrel domain containing protein</fullName>
    </submittedName>
</protein>
<evidence type="ECO:0000313" key="4">
    <source>
        <dbReference type="Proteomes" id="UP000278398"/>
    </source>
</evidence>
<dbReference type="PANTHER" id="PTHR36505:SF1">
    <property type="entry name" value="BLR1072 PROTEIN"/>
    <property type="match status" value="1"/>
</dbReference>
<comment type="caution">
    <text evidence="3">The sequence shown here is derived from an EMBL/GenBank/DDBJ whole genome shotgun (WGS) entry which is preliminary data.</text>
</comment>
<evidence type="ECO:0000256" key="1">
    <source>
        <dbReference type="SAM" id="SignalP"/>
    </source>
</evidence>
<feature type="chain" id="PRO_5018629096" evidence="1">
    <location>
        <begin position="22"/>
        <end position="337"/>
    </location>
</feature>
<gene>
    <name evidence="3" type="ORF">EJC49_17640</name>
</gene>